<dbReference type="SUPFAM" id="SSF48726">
    <property type="entry name" value="Immunoglobulin"/>
    <property type="match status" value="1"/>
</dbReference>
<dbReference type="PANTHER" id="PTHR10570">
    <property type="entry name" value="T-CELL SURFACE GLYCOPROTEIN CD3 GAMMA CHAIN / DELTA CHAIN"/>
    <property type="match status" value="1"/>
</dbReference>
<dbReference type="Proteomes" id="UP000824782">
    <property type="component" value="Unassembled WGS sequence"/>
</dbReference>
<dbReference type="InterPro" id="IPR015484">
    <property type="entry name" value="CD3_esu/gsu/dsu"/>
</dbReference>
<feature type="transmembrane region" description="Helical" evidence="1">
    <location>
        <begin position="113"/>
        <end position="134"/>
    </location>
</feature>
<dbReference type="GO" id="GO:0042105">
    <property type="term" value="C:alpha-beta T cell receptor complex"/>
    <property type="evidence" value="ECO:0007669"/>
    <property type="project" value="TreeGrafter"/>
</dbReference>
<evidence type="ECO:0000256" key="1">
    <source>
        <dbReference type="SAM" id="Phobius"/>
    </source>
</evidence>
<dbReference type="AlphaFoldDB" id="A0AAV7BAD2"/>
<dbReference type="GO" id="GO:0007166">
    <property type="term" value="P:cell surface receptor signaling pathway"/>
    <property type="evidence" value="ECO:0007669"/>
    <property type="project" value="TreeGrafter"/>
</dbReference>
<feature type="signal peptide" evidence="2">
    <location>
        <begin position="1"/>
        <end position="19"/>
    </location>
</feature>
<proteinExistence type="predicted"/>
<dbReference type="InterPro" id="IPR013783">
    <property type="entry name" value="Ig-like_fold"/>
</dbReference>
<comment type="caution">
    <text evidence="3">The sequence shown here is derived from an EMBL/GenBank/DDBJ whole genome shotgun (WGS) entry which is preliminary data.</text>
</comment>
<evidence type="ECO:0008006" key="5">
    <source>
        <dbReference type="Google" id="ProtNLM"/>
    </source>
</evidence>
<keyword evidence="4" id="KW-1185">Reference proteome</keyword>
<dbReference type="Gene3D" id="2.60.40.10">
    <property type="entry name" value="Immunoglobulins"/>
    <property type="match status" value="1"/>
</dbReference>
<dbReference type="PANTHER" id="PTHR10570:SF8">
    <property type="entry name" value="T-CELL SURFACE GLYCOPROTEIN CD3 GAMMA CHAIN"/>
    <property type="match status" value="1"/>
</dbReference>
<dbReference type="GO" id="GO:0004888">
    <property type="term" value="F:transmembrane signaling receptor activity"/>
    <property type="evidence" value="ECO:0007669"/>
    <property type="project" value="TreeGrafter"/>
</dbReference>
<keyword evidence="1" id="KW-0812">Transmembrane</keyword>
<keyword evidence="1" id="KW-1133">Transmembrane helix</keyword>
<sequence length="181" mass="19921">MVTSHIWLVVAFFIHGVLSQAEDKDSSITGVEKDDHLTLKFGTECSWEKDGEFQSNGTELKLGSLWNDPRGVYCAITDKTKKCVNVYVRSEYTVLLASGLGCLNCIQLDAGTIAGFVVADVIMIGLIATAVYFVSGSETRRPGRASDKQNLIESETAYQVLRHRDNDAYSHLAPRPKRGGF</sequence>
<dbReference type="InterPro" id="IPR036179">
    <property type="entry name" value="Ig-like_dom_sf"/>
</dbReference>
<keyword evidence="2" id="KW-0732">Signal</keyword>
<evidence type="ECO:0000313" key="4">
    <source>
        <dbReference type="Proteomes" id="UP000824782"/>
    </source>
</evidence>
<feature type="chain" id="PRO_5043809565" description="T-cell surface glycoprotein CD3 epsilon chain" evidence="2">
    <location>
        <begin position="20"/>
        <end position="181"/>
    </location>
</feature>
<accession>A0AAV7BAD2</accession>
<evidence type="ECO:0000256" key="2">
    <source>
        <dbReference type="SAM" id="SignalP"/>
    </source>
</evidence>
<evidence type="ECO:0000313" key="3">
    <source>
        <dbReference type="EMBL" id="KAG8569444.1"/>
    </source>
</evidence>
<gene>
    <name evidence="3" type="ORF">GDO81_014415</name>
</gene>
<dbReference type="EMBL" id="WNYA01000006">
    <property type="protein sequence ID" value="KAG8569444.1"/>
    <property type="molecule type" value="Genomic_DNA"/>
</dbReference>
<keyword evidence="1" id="KW-0472">Membrane</keyword>
<reference evidence="3" key="1">
    <citation type="thesis" date="2020" institute="ProQuest LLC" country="789 East Eisenhower Parkway, Ann Arbor, MI, USA">
        <title>Comparative Genomics and Chromosome Evolution.</title>
        <authorList>
            <person name="Mudd A.B."/>
        </authorList>
    </citation>
    <scope>NUCLEOTIDE SEQUENCE</scope>
    <source>
        <strain evidence="3">237g6f4</strain>
        <tissue evidence="3">Blood</tissue>
    </source>
</reference>
<protein>
    <recommendedName>
        <fullName evidence="5">T-cell surface glycoprotein CD3 epsilon chain</fullName>
    </recommendedName>
</protein>
<name>A0AAV7BAD2_ENGPU</name>
<organism evidence="3 4">
    <name type="scientific">Engystomops pustulosus</name>
    <name type="common">Tungara frog</name>
    <name type="synonym">Physalaemus pustulosus</name>
    <dbReference type="NCBI Taxonomy" id="76066"/>
    <lineage>
        <taxon>Eukaryota</taxon>
        <taxon>Metazoa</taxon>
        <taxon>Chordata</taxon>
        <taxon>Craniata</taxon>
        <taxon>Vertebrata</taxon>
        <taxon>Euteleostomi</taxon>
        <taxon>Amphibia</taxon>
        <taxon>Batrachia</taxon>
        <taxon>Anura</taxon>
        <taxon>Neobatrachia</taxon>
        <taxon>Hyloidea</taxon>
        <taxon>Leptodactylidae</taxon>
        <taxon>Leiuperinae</taxon>
        <taxon>Engystomops</taxon>
    </lineage>
</organism>
<dbReference type="GO" id="GO:0009897">
    <property type="term" value="C:external side of plasma membrane"/>
    <property type="evidence" value="ECO:0007669"/>
    <property type="project" value="TreeGrafter"/>
</dbReference>
<dbReference type="GO" id="GO:0045059">
    <property type="term" value="P:positive thymic T cell selection"/>
    <property type="evidence" value="ECO:0007669"/>
    <property type="project" value="TreeGrafter"/>
</dbReference>